<accession>A0A7X1KVE0</accession>
<dbReference type="PANTHER" id="PTHR35037">
    <property type="entry name" value="C-TERMINAL REGION OF AIDA-LIKE PROTEIN"/>
    <property type="match status" value="1"/>
</dbReference>
<dbReference type="InterPro" id="IPR051551">
    <property type="entry name" value="Autotransporter_adhesion"/>
</dbReference>
<protein>
    <submittedName>
        <fullName evidence="3">Autotransporter outer membrane beta-barrel domain-containing protein</fullName>
    </submittedName>
</protein>
<dbReference type="PRINTS" id="PR01484">
    <property type="entry name" value="PRTACTNFAMLY"/>
</dbReference>
<dbReference type="InterPro" id="IPR003991">
    <property type="entry name" value="Pertactin_virulence_factor"/>
</dbReference>
<dbReference type="RefSeq" id="WP_185795501.1">
    <property type="nucleotide sequence ID" value="NZ_JACMYH010000015.1"/>
</dbReference>
<dbReference type="InterPro" id="IPR011050">
    <property type="entry name" value="Pectin_lyase_fold/virulence"/>
</dbReference>
<dbReference type="InterPro" id="IPR006315">
    <property type="entry name" value="OM_autotransptr_brl_dom"/>
</dbReference>
<evidence type="ECO:0000256" key="1">
    <source>
        <dbReference type="ARBA" id="ARBA00022729"/>
    </source>
</evidence>
<comment type="caution">
    <text evidence="3">The sequence shown here is derived from an EMBL/GenBank/DDBJ whole genome shotgun (WGS) entry which is preliminary data.</text>
</comment>
<evidence type="ECO:0000313" key="3">
    <source>
        <dbReference type="EMBL" id="MBC2680806.1"/>
    </source>
</evidence>
<dbReference type="SUPFAM" id="SSF51126">
    <property type="entry name" value="Pectin lyase-like"/>
    <property type="match status" value="1"/>
</dbReference>
<sequence length="727" mass="74716">MLFNALTISQSLAANLAPGKSATINAGDRVENWSARDGGWLTFTPGAQALSVAGINGSRVTLTDSLVSGRAVGVDLTDSAAFIRGSTISATAGYGLQLITRIGGTYRGSHALVSDSDITGVDRGISATHKSSVELIDTRVHGTGAASSPFDGGVGMLLLGANASLINSTVLGDQVGVTLATDAIPGVLSNQASLHLDNSIVQGAAGSAIIVSGLVEPGLQAVIDIYKGSQLTGGNGVILEVRDDAQAKVTVDNSMLTGDVVADATAGARLILQNRAWLTGNVEGVQTLTLDASSGWTVEGDSTIRALDTRGMVDLRGAGGNASFTRLTLGELGGSGTFALGTDLAAGQGDLLVVTGDVSGNHLLAIQNTGADVAEGQDPLTLVQTGGGDGQFAVIGGQVDLGTFVYDLKQMGNDWQLVQRPGNVVTPGAASVLGLFSAAPTVWYGELSSLRSRMGELRLGAAQGGMWSRAYGNKYNLSAAAGVAYTQRQQGLSLGADIPLPIAGGQALVGGMVGYSQSDLDLQGGTSGKVDSYSVGLYGTWLADSGYYADGVVKFNRFQNSSAVRMSDDTRTGGDYNNHGVGVSLETGRRIKLGKTVTVTPFAQLSALKVQGDKYHLDNGMQASSKKADSVLGKVGAMLGQSLPLDTGGSVDYYVKAAMAHEFASGNTVQVNGNRFTNDLSGSRGELGVGLSIQVSEQLQVHTDLDYAKGRHLEQPWGVNVGVRYSF</sequence>
<name>A0A7X1KVE0_9PSED</name>
<dbReference type="EMBL" id="JACMYH010000015">
    <property type="protein sequence ID" value="MBC2680806.1"/>
    <property type="molecule type" value="Genomic_DNA"/>
</dbReference>
<dbReference type="InterPro" id="IPR004899">
    <property type="entry name" value="Pertactin_central"/>
</dbReference>
<dbReference type="AlphaFoldDB" id="A0A7X1KVE0"/>
<dbReference type="SMART" id="SM00869">
    <property type="entry name" value="Autotransporter"/>
    <property type="match status" value="1"/>
</dbReference>
<gene>
    <name evidence="3" type="ORF">H7993_20650</name>
</gene>
<evidence type="ECO:0000313" key="4">
    <source>
        <dbReference type="Proteomes" id="UP000546173"/>
    </source>
</evidence>
<proteinExistence type="predicted"/>
<dbReference type="InterPro" id="IPR005546">
    <property type="entry name" value="Autotransporte_beta"/>
</dbReference>
<dbReference type="SUPFAM" id="SSF103515">
    <property type="entry name" value="Autotransporter"/>
    <property type="match status" value="1"/>
</dbReference>
<dbReference type="GO" id="GO:0019867">
    <property type="term" value="C:outer membrane"/>
    <property type="evidence" value="ECO:0007669"/>
    <property type="project" value="InterPro"/>
</dbReference>
<dbReference type="Proteomes" id="UP000546173">
    <property type="component" value="Unassembled WGS sequence"/>
</dbReference>
<dbReference type="PROSITE" id="PS51208">
    <property type="entry name" value="AUTOTRANSPORTER"/>
    <property type="match status" value="1"/>
</dbReference>
<evidence type="ECO:0000259" key="2">
    <source>
        <dbReference type="PROSITE" id="PS51208"/>
    </source>
</evidence>
<feature type="domain" description="Autotransporter" evidence="2">
    <location>
        <begin position="459"/>
        <end position="727"/>
    </location>
</feature>
<dbReference type="InterPro" id="IPR012332">
    <property type="entry name" value="Autotransporter_pectin_lyase_C"/>
</dbReference>
<dbReference type="CDD" id="cd01343">
    <property type="entry name" value="PL1_Passenger_AT"/>
    <property type="match status" value="1"/>
</dbReference>
<dbReference type="Gene3D" id="2.160.20.20">
    <property type="match status" value="1"/>
</dbReference>
<organism evidence="3 4">
    <name type="scientific">Pseudomonas baltica</name>
    <dbReference type="NCBI Taxonomy" id="2762576"/>
    <lineage>
        <taxon>Bacteria</taxon>
        <taxon>Pseudomonadati</taxon>
        <taxon>Pseudomonadota</taxon>
        <taxon>Gammaproteobacteria</taxon>
        <taxon>Pseudomonadales</taxon>
        <taxon>Pseudomonadaceae</taxon>
        <taxon>Pseudomonas</taxon>
    </lineage>
</organism>
<dbReference type="PANTHER" id="PTHR35037:SF7">
    <property type="entry name" value="AUTOTRANSPORTER"/>
    <property type="match status" value="1"/>
</dbReference>
<dbReference type="Pfam" id="PF03797">
    <property type="entry name" value="Autotransporter"/>
    <property type="match status" value="1"/>
</dbReference>
<dbReference type="InterPro" id="IPR036709">
    <property type="entry name" value="Autotransporte_beta_dom_sf"/>
</dbReference>
<dbReference type="Gene3D" id="2.40.128.130">
    <property type="entry name" value="Autotransporter beta-domain"/>
    <property type="match status" value="1"/>
</dbReference>
<reference evidence="3 4" key="1">
    <citation type="submission" date="2020-08" db="EMBL/GenBank/DDBJ databases">
        <title>Pseudomonas sp. nov.</title>
        <authorList>
            <person name="Gieschler S."/>
            <person name="Fiedler G."/>
            <person name="Brinks E."/>
            <person name="Boehnlein C."/>
            <person name="Franz C.M.A.P."/>
            <person name="Kabisch J."/>
        </authorList>
    </citation>
    <scope>NUCLEOTIDE SEQUENCE [LARGE SCALE GENOMIC DNA]</scope>
    <source>
        <strain evidence="3 4">MBT-2</strain>
    </source>
</reference>
<keyword evidence="1" id="KW-0732">Signal</keyword>
<dbReference type="NCBIfam" id="TIGR01414">
    <property type="entry name" value="autotrans_barl"/>
    <property type="match status" value="1"/>
</dbReference>
<dbReference type="Pfam" id="PF03212">
    <property type="entry name" value="Pertactin"/>
    <property type="match status" value="1"/>
</dbReference>
<keyword evidence="4" id="KW-1185">Reference proteome</keyword>